<sequence>MEVLGVDEWLACFGCAWPYVDDFKDGKRGQSSRFEPSLIEELVVLVDCQQ</sequence>
<reference evidence="1 2" key="1">
    <citation type="journal article" date="2016" name="DNA Res.">
        <title>Genome sequence of Aspergillus luchuensis NBRC 4314.</title>
        <authorList>
            <person name="Yamada O."/>
            <person name="Machida M."/>
            <person name="Hosoyama A."/>
            <person name="Goto M."/>
            <person name="Takahashi T."/>
            <person name="Futagami T."/>
            <person name="Yamagata Y."/>
            <person name="Takeuchi M."/>
            <person name="Kobayashi T."/>
            <person name="Koike H."/>
            <person name="Abe K."/>
            <person name="Asai K."/>
            <person name="Arita M."/>
            <person name="Fujita N."/>
            <person name="Fukuda K."/>
            <person name="Higa K."/>
            <person name="Horikawa H."/>
            <person name="Ishikawa T."/>
            <person name="Jinno K."/>
            <person name="Kato Y."/>
            <person name="Kirimura K."/>
            <person name="Mizutani O."/>
            <person name="Nakasone K."/>
            <person name="Sano M."/>
            <person name="Shiraishi Y."/>
            <person name="Tsukahara M."/>
            <person name="Gomi K."/>
        </authorList>
    </citation>
    <scope>NUCLEOTIDE SEQUENCE [LARGE SCALE GENOMIC DNA]</scope>
    <source>
        <strain evidence="1 2">RIB 2604</strain>
    </source>
</reference>
<evidence type="ECO:0000313" key="1">
    <source>
        <dbReference type="EMBL" id="GAT24092.1"/>
    </source>
</evidence>
<accession>A0A146FEQ8</accession>
<comment type="caution">
    <text evidence="1">The sequence shown here is derived from an EMBL/GenBank/DDBJ whole genome shotgun (WGS) entry which is preliminary data.</text>
</comment>
<organism evidence="1 2">
    <name type="scientific">Aspergillus kawachii</name>
    <name type="common">White koji mold</name>
    <name type="synonym">Aspergillus awamori var. kawachi</name>
    <dbReference type="NCBI Taxonomy" id="1069201"/>
    <lineage>
        <taxon>Eukaryota</taxon>
        <taxon>Fungi</taxon>
        <taxon>Dikarya</taxon>
        <taxon>Ascomycota</taxon>
        <taxon>Pezizomycotina</taxon>
        <taxon>Eurotiomycetes</taxon>
        <taxon>Eurotiomycetidae</taxon>
        <taxon>Eurotiales</taxon>
        <taxon>Aspergillaceae</taxon>
        <taxon>Aspergillus</taxon>
        <taxon>Aspergillus subgen. Circumdati</taxon>
    </lineage>
</organism>
<reference evidence="2" key="2">
    <citation type="submission" date="2016-02" db="EMBL/GenBank/DDBJ databases">
        <title>Genome sequencing of Aspergillus luchuensis NBRC 4314.</title>
        <authorList>
            <person name="Yamada O."/>
        </authorList>
    </citation>
    <scope>NUCLEOTIDE SEQUENCE [LARGE SCALE GENOMIC DNA]</scope>
    <source>
        <strain evidence="2">RIB 2604</strain>
    </source>
</reference>
<dbReference type="Proteomes" id="UP000075230">
    <property type="component" value="Unassembled WGS sequence"/>
</dbReference>
<protein>
    <submittedName>
        <fullName evidence="1">Polyketide synthase</fullName>
    </submittedName>
</protein>
<dbReference type="AlphaFoldDB" id="A0A146FEQ8"/>
<name>A0A146FEQ8_ASPKA</name>
<proteinExistence type="predicted"/>
<dbReference type="EMBL" id="BCWF01000017">
    <property type="protein sequence ID" value="GAT24092.1"/>
    <property type="molecule type" value="Genomic_DNA"/>
</dbReference>
<gene>
    <name evidence="1" type="ORF">RIB2604_01712350</name>
</gene>
<evidence type="ECO:0000313" key="2">
    <source>
        <dbReference type="Proteomes" id="UP000075230"/>
    </source>
</evidence>